<evidence type="ECO:0000313" key="2">
    <source>
        <dbReference type="Proteomes" id="UP000020218"/>
    </source>
</evidence>
<reference evidence="1" key="1">
    <citation type="submission" date="2014-02" db="EMBL/GenBank/DDBJ databases">
        <title>Expanding our view of genomic diversity in Candidatus Accumulibacter clades.</title>
        <authorList>
            <person name="Skennerton C.T."/>
            <person name="Barr J.J."/>
            <person name="Slater F.R."/>
            <person name="Bond P.L."/>
            <person name="Tyson G.W."/>
        </authorList>
    </citation>
    <scope>NUCLEOTIDE SEQUENCE [LARGE SCALE GENOMIC DNA]</scope>
</reference>
<sequence length="438" mass="47887">MRPLARLAQLEDAAPRQHFAPVPEETLQHLLQVEQARLAIDQRHHVHAEGVLQLRLLVQAVEHHLGHLAALELDDDAHARLVGLVAQVGDALDALLVDQLADLLEQGALVHLVGQLVDDDRLPMAAVDVLEVHLGAHDDAAAAAAVALAHAGDAVDDAGSREIGRRQQVDQLVDRHRRIVEQRQAGIDHLAEIVRRDVRRHADGNARRAVDQQVRDARRQDQRLLLGAIVVRPEIDRLLVDVGEQLVADARHAHFGVAHRRRVVAIDRAEVALPVDQHVAQREVLRHAHDGVVHRRVAVRMVLADDVADDACRLLVRLVPVVRQLVHGEQHAPVHRLQAIARVGQRTPDDDTHRVVEIRTTHLVFETDREGFLGEGFHLLSAGDATSGALSASSSSPGFYHGGAAAGGPRPALRRFRADTTAGAGPPVFPGQRAGRFR</sequence>
<dbReference type="EMBL" id="JFAX01000028">
    <property type="protein sequence ID" value="EXI65090.1"/>
    <property type="molecule type" value="Genomic_DNA"/>
</dbReference>
<proteinExistence type="predicted"/>
<organism evidence="1 2">
    <name type="scientific">Candidatus Accumulibacter adjunctus</name>
    <dbReference type="NCBI Taxonomy" id="1454001"/>
    <lineage>
        <taxon>Bacteria</taxon>
        <taxon>Pseudomonadati</taxon>
        <taxon>Pseudomonadota</taxon>
        <taxon>Betaproteobacteria</taxon>
        <taxon>Candidatus Accumulibacter</taxon>
    </lineage>
</organism>
<dbReference type="Proteomes" id="UP000020218">
    <property type="component" value="Unassembled WGS sequence"/>
</dbReference>
<comment type="caution">
    <text evidence="1">The sequence shown here is derived from an EMBL/GenBank/DDBJ whole genome shotgun (WGS) entry which is preliminary data.</text>
</comment>
<dbReference type="AlphaFoldDB" id="A0A011NL09"/>
<evidence type="ECO:0000313" key="1">
    <source>
        <dbReference type="EMBL" id="EXI65090.1"/>
    </source>
</evidence>
<accession>A0A011NL09</accession>
<protein>
    <submittedName>
        <fullName evidence="1">Uncharacterized protein</fullName>
    </submittedName>
</protein>
<gene>
    <name evidence="1" type="ORF">AW08_03452</name>
</gene>
<keyword evidence="2" id="KW-1185">Reference proteome</keyword>
<name>A0A011NL09_9PROT</name>